<dbReference type="InterPro" id="IPR006076">
    <property type="entry name" value="FAD-dep_OxRdtase"/>
</dbReference>
<evidence type="ECO:0000259" key="2">
    <source>
        <dbReference type="Pfam" id="PF01266"/>
    </source>
</evidence>
<reference evidence="3 4" key="1">
    <citation type="submission" date="2019-06" db="EMBL/GenBank/DDBJ databases">
        <title>Ochrobactrum cricket sp.nov., isolated from the insect Teleogryllus occipitalis living in deserted cropland.</title>
        <authorList>
            <person name="Hu M."/>
        </authorList>
    </citation>
    <scope>NUCLEOTIDE SEQUENCE [LARGE SCALE GENOMIC DNA]</scope>
    <source>
        <strain evidence="3 4">LCB8</strain>
    </source>
</reference>
<evidence type="ECO:0000256" key="1">
    <source>
        <dbReference type="ARBA" id="ARBA00023002"/>
    </source>
</evidence>
<dbReference type="PANTHER" id="PTHR13847:SF287">
    <property type="entry name" value="FAD-DEPENDENT OXIDOREDUCTASE DOMAIN-CONTAINING PROTEIN 1"/>
    <property type="match status" value="1"/>
</dbReference>
<name>A0ABY2XY82_9HYPH</name>
<gene>
    <name evidence="3" type="ORF">FIC94_21990</name>
</gene>
<dbReference type="RefSeq" id="WP_140026429.1">
    <property type="nucleotide sequence ID" value="NZ_JBHUFG010000015.1"/>
</dbReference>
<dbReference type="Pfam" id="PF01266">
    <property type="entry name" value="DAO"/>
    <property type="match status" value="1"/>
</dbReference>
<keyword evidence="4" id="KW-1185">Reference proteome</keyword>
<feature type="domain" description="FAD dependent oxidoreductase" evidence="2">
    <location>
        <begin position="36"/>
        <end position="382"/>
    </location>
</feature>
<accession>A0ABY2XY82</accession>
<proteinExistence type="predicted"/>
<organism evidence="3 4">
    <name type="scientific">Ochrobactrum teleogrylli</name>
    <dbReference type="NCBI Taxonomy" id="2479765"/>
    <lineage>
        <taxon>Bacteria</taxon>
        <taxon>Pseudomonadati</taxon>
        <taxon>Pseudomonadota</taxon>
        <taxon>Alphaproteobacteria</taxon>
        <taxon>Hyphomicrobiales</taxon>
        <taxon>Brucellaceae</taxon>
        <taxon>Brucella/Ochrobactrum group</taxon>
        <taxon>Ochrobactrum</taxon>
    </lineage>
</organism>
<dbReference type="EMBL" id="VEWL01000027">
    <property type="protein sequence ID" value="TNV09345.1"/>
    <property type="molecule type" value="Genomic_DNA"/>
</dbReference>
<dbReference type="Gene3D" id="3.30.9.10">
    <property type="entry name" value="D-Amino Acid Oxidase, subunit A, domain 2"/>
    <property type="match status" value="1"/>
</dbReference>
<sequence length="422" mass="45370">MHRWAVQYRIFGANWPRQGKRRNNNIMNSNYSRTADVVIIGGGVNGAATAFFLAKMGAGSITVVDRAWPAAGASSRGMGLLRTYHANDPEAELAIRSNEIFRNWGDIVGGDCSFNQTGFLYLENVSRRAAVQANIDRVNRLGGEAYLLDSAELKKLQPFMNTETSCAAWEPRCGCAYGAHVTDSFLTAAARLGVTLSTRNEVRSILERDGKVIGVDTQEGRIEAGTVILAAGAWSGALASTIGLSLPVIPRRLSIGRVHLPREIVSPATFLDAEFDTSFRPEATGLATISMRDTRYGSPMDPANLRDDVEEQAVRDGIKRLSVRIPAASRAVGGRSWVGVDGFTPDLKGIYGKVLGLDGLLVCAGASEKGFKVSPAVGQGLATIAVHGSCSWLENPAFAFDRFDEAHSAQDVHKEISVSELI</sequence>
<comment type="caution">
    <text evidence="3">The sequence shown here is derived from an EMBL/GenBank/DDBJ whole genome shotgun (WGS) entry which is preliminary data.</text>
</comment>
<dbReference type="PANTHER" id="PTHR13847">
    <property type="entry name" value="SARCOSINE DEHYDROGENASE-RELATED"/>
    <property type="match status" value="1"/>
</dbReference>
<dbReference type="SUPFAM" id="SSF51905">
    <property type="entry name" value="FAD/NAD(P)-binding domain"/>
    <property type="match status" value="1"/>
</dbReference>
<keyword evidence="1" id="KW-0560">Oxidoreductase</keyword>
<evidence type="ECO:0000313" key="3">
    <source>
        <dbReference type="EMBL" id="TNV09345.1"/>
    </source>
</evidence>
<dbReference type="InterPro" id="IPR036188">
    <property type="entry name" value="FAD/NAD-bd_sf"/>
</dbReference>
<dbReference type="Gene3D" id="3.50.50.60">
    <property type="entry name" value="FAD/NAD(P)-binding domain"/>
    <property type="match status" value="1"/>
</dbReference>
<dbReference type="Proteomes" id="UP000312784">
    <property type="component" value="Unassembled WGS sequence"/>
</dbReference>
<evidence type="ECO:0000313" key="4">
    <source>
        <dbReference type="Proteomes" id="UP000312784"/>
    </source>
</evidence>
<protein>
    <submittedName>
        <fullName evidence="3">FAD-binding oxidoreductase</fullName>
    </submittedName>
</protein>